<name>A0ABY8VJ54_9CORY</name>
<sequence length="488" mass="54174">MAQGVVEFLGGPLGRFAEVGRSRVWTPLRALIAIAWVFVSFGVLSKANCAGGIKTENGMALNWAGNRQYTSFCYNDITPLYEGRGLNEPGFVYAYSWTEGDLTRYMEYPVLAGLFQGAMGWITRNTYALVDDFLPAAGWYFYLTALVLAIMWVCTIRMVAELAGNRIWDTVLVAASPLLIVHAFTNWDIPSIMLLTGALLAARNKRYWLAGVLIGAGTAVKLWPLFVLGAYLIVAIRRRKFMPFVKMLISAVVTWLVVNVPIMLTYPDAWREFTRLNSERSWEWTTIYAVIARATDWAGFDGGATPPVILNSVSFLLFAGSCLAIFLLGLQAKDTPRVAELLFLIVAAFLLFNKVWSPQYSLWLVIPAALALPRWRLLFAWMTVDMMVWPILMWHMMGTDNKGAPGELLNLIILVRDGFIIALVVLVVMQILGRIPDKVADAHYGHDPLLTTPDVWGKKDSSCSPQQPFSGSSPSSSPSSSLPRPSTP</sequence>
<dbReference type="PIRSF" id="PIRSF010361">
    <property type="entry name" value="UCP010361"/>
    <property type="match status" value="1"/>
</dbReference>
<evidence type="ECO:0000256" key="8">
    <source>
        <dbReference type="SAM" id="MobiDB-lite"/>
    </source>
</evidence>
<proteinExistence type="inferred from homology"/>
<keyword evidence="11" id="KW-1185">Reference proteome</keyword>
<evidence type="ECO:0000313" key="11">
    <source>
        <dbReference type="Proteomes" id="UP001225598"/>
    </source>
</evidence>
<feature type="transmembrane region" description="Helical" evidence="9">
    <location>
        <begin position="139"/>
        <end position="160"/>
    </location>
</feature>
<keyword evidence="4 9" id="KW-0812">Transmembrane</keyword>
<protein>
    <submittedName>
        <fullName evidence="10">Glycosyltransferase 87 family protein</fullName>
    </submittedName>
</protein>
<organism evidence="10 11">
    <name type="scientific">Corynebacterium breve</name>
    <dbReference type="NCBI Taxonomy" id="3049799"/>
    <lineage>
        <taxon>Bacteria</taxon>
        <taxon>Bacillati</taxon>
        <taxon>Actinomycetota</taxon>
        <taxon>Actinomycetes</taxon>
        <taxon>Mycobacteriales</taxon>
        <taxon>Corynebacteriaceae</taxon>
        <taxon>Corynebacterium</taxon>
    </lineage>
</organism>
<evidence type="ECO:0000256" key="5">
    <source>
        <dbReference type="ARBA" id="ARBA00022989"/>
    </source>
</evidence>
<keyword evidence="6 9" id="KW-0472">Membrane</keyword>
<feature type="transmembrane region" description="Helical" evidence="9">
    <location>
        <begin position="377"/>
        <end position="396"/>
    </location>
</feature>
<evidence type="ECO:0000256" key="3">
    <source>
        <dbReference type="ARBA" id="ARBA00022679"/>
    </source>
</evidence>
<keyword evidence="2" id="KW-1003">Cell membrane</keyword>
<accession>A0ABY8VJ54</accession>
<feature type="transmembrane region" description="Helical" evidence="9">
    <location>
        <begin position="308"/>
        <end position="329"/>
    </location>
</feature>
<evidence type="ECO:0000256" key="4">
    <source>
        <dbReference type="ARBA" id="ARBA00022692"/>
    </source>
</evidence>
<keyword evidence="3" id="KW-0808">Transferase</keyword>
<feature type="transmembrane region" description="Helical" evidence="9">
    <location>
        <begin position="207"/>
        <end position="235"/>
    </location>
</feature>
<feature type="compositionally biased region" description="Low complexity" evidence="8">
    <location>
        <begin position="462"/>
        <end position="488"/>
    </location>
</feature>
<reference evidence="10 11" key="1">
    <citation type="submission" date="2023-05" db="EMBL/GenBank/DDBJ databases">
        <title>Corynebacterium suedekumii sp. nov. and Corynebacterium breve sp. nov. isolated from raw cow's milk.</title>
        <authorList>
            <person name="Baer M.K."/>
            <person name="Mehl L."/>
            <person name="Hellmuth R."/>
            <person name="Marke G."/>
            <person name="Lipski A."/>
        </authorList>
    </citation>
    <scope>NUCLEOTIDE SEQUENCE [LARGE SCALE GENOMIC DNA]</scope>
    <source>
        <strain evidence="10 11">R4</strain>
    </source>
</reference>
<feature type="transmembrane region" description="Helical" evidence="9">
    <location>
        <begin position="24"/>
        <end position="44"/>
    </location>
</feature>
<evidence type="ECO:0000256" key="1">
    <source>
        <dbReference type="ARBA" id="ARBA00004651"/>
    </source>
</evidence>
<feature type="transmembrane region" description="Helical" evidence="9">
    <location>
        <begin position="167"/>
        <end position="187"/>
    </location>
</feature>
<dbReference type="InterPro" id="IPR016570">
    <property type="entry name" value="UCP010361"/>
</dbReference>
<dbReference type="EMBL" id="CP126969">
    <property type="protein sequence ID" value="WIM69077.1"/>
    <property type="molecule type" value="Genomic_DNA"/>
</dbReference>
<feature type="region of interest" description="Disordered" evidence="8">
    <location>
        <begin position="456"/>
        <end position="488"/>
    </location>
</feature>
<evidence type="ECO:0000256" key="6">
    <source>
        <dbReference type="ARBA" id="ARBA00023136"/>
    </source>
</evidence>
<dbReference type="Pfam" id="PF09594">
    <property type="entry name" value="GT87"/>
    <property type="match status" value="1"/>
</dbReference>
<evidence type="ECO:0000256" key="9">
    <source>
        <dbReference type="SAM" id="Phobius"/>
    </source>
</evidence>
<keyword evidence="5 9" id="KW-1133">Transmembrane helix</keyword>
<feature type="transmembrane region" description="Helical" evidence="9">
    <location>
        <begin position="408"/>
        <end position="432"/>
    </location>
</feature>
<dbReference type="Proteomes" id="UP001225598">
    <property type="component" value="Chromosome"/>
</dbReference>
<dbReference type="InterPro" id="IPR018584">
    <property type="entry name" value="GT87"/>
</dbReference>
<comment type="similarity">
    <text evidence="7">Belongs to the glycosyltransferase 87 family.</text>
</comment>
<dbReference type="RefSeq" id="WP_284827033.1">
    <property type="nucleotide sequence ID" value="NZ_CP126969.1"/>
</dbReference>
<gene>
    <name evidence="10" type="ORF">QP027_10945</name>
</gene>
<feature type="transmembrane region" description="Helical" evidence="9">
    <location>
        <begin position="341"/>
        <end position="357"/>
    </location>
</feature>
<comment type="subcellular location">
    <subcellularLocation>
        <location evidence="1">Cell membrane</location>
        <topology evidence="1">Multi-pass membrane protein</topology>
    </subcellularLocation>
</comment>
<evidence type="ECO:0000313" key="10">
    <source>
        <dbReference type="EMBL" id="WIM69077.1"/>
    </source>
</evidence>
<evidence type="ECO:0000256" key="2">
    <source>
        <dbReference type="ARBA" id="ARBA00022475"/>
    </source>
</evidence>
<feature type="transmembrane region" description="Helical" evidence="9">
    <location>
        <begin position="108"/>
        <end position="127"/>
    </location>
</feature>
<evidence type="ECO:0000256" key="7">
    <source>
        <dbReference type="ARBA" id="ARBA00024033"/>
    </source>
</evidence>
<feature type="transmembrane region" description="Helical" evidence="9">
    <location>
        <begin position="247"/>
        <end position="266"/>
    </location>
</feature>